<proteinExistence type="predicted"/>
<dbReference type="InterPro" id="IPR009776">
    <property type="entry name" value="Spore_0_M"/>
</dbReference>
<gene>
    <name evidence="1" type="ORF">R2D22_00245</name>
</gene>
<sequence length="243" mass="26825">MAFRKFLSALGVNAPEVETVLDEHQVQPGQELSGTVTVRGGAVDVEIEGFQAELVVRFENHGAEARYLHVMEAREFGAPFTLAAGEVRTHAFTFRLPLGMPLTHSDGERLRGAYSAVRTELAIDNAVDRGDLDEVEVHALPSQAAVLRAYQALGFQHVDTEVKPGRAMNSRQEVDWWQEFELAFPPGYRPAMLEMMIVTLPEFIDVCAGGWAPRLTLTHEEAAADQAALNARLEAHMKKQYGA</sequence>
<protein>
    <submittedName>
        <fullName evidence="1">Sporulation protein</fullName>
    </submittedName>
</protein>
<reference evidence="1 2" key="1">
    <citation type="submission" date="2023-10" db="EMBL/GenBank/DDBJ databases">
        <title>The genome sequence of Streptomyces sp. HUAS YS2.</title>
        <authorList>
            <person name="Mo P."/>
        </authorList>
    </citation>
    <scope>NUCLEOTIDE SEQUENCE [LARGE SCALE GENOMIC DNA]</scope>
    <source>
        <strain evidence="1 2">HUAS YS2</strain>
    </source>
</reference>
<evidence type="ECO:0000313" key="2">
    <source>
        <dbReference type="Proteomes" id="UP001301731"/>
    </source>
</evidence>
<evidence type="ECO:0000313" key="1">
    <source>
        <dbReference type="EMBL" id="WOX19917.1"/>
    </source>
</evidence>
<dbReference type="Pfam" id="PF07070">
    <property type="entry name" value="Spo0M"/>
    <property type="match status" value="1"/>
</dbReference>
<dbReference type="RefSeq" id="WP_318099987.1">
    <property type="nucleotide sequence ID" value="NZ_CP137573.1"/>
</dbReference>
<keyword evidence="2" id="KW-1185">Reference proteome</keyword>
<dbReference type="PANTHER" id="PTHR40053:SF1">
    <property type="entry name" value="SPORULATION-CONTROL PROTEIN SPO0M"/>
    <property type="match status" value="1"/>
</dbReference>
<name>A0ABZ0LK79_9ACTN</name>
<dbReference type="EMBL" id="CP137573">
    <property type="protein sequence ID" value="WOX19917.1"/>
    <property type="molecule type" value="Genomic_DNA"/>
</dbReference>
<dbReference type="PANTHER" id="PTHR40053">
    <property type="entry name" value="SPORULATION-CONTROL PROTEIN SPO0M"/>
    <property type="match status" value="1"/>
</dbReference>
<dbReference type="Proteomes" id="UP001301731">
    <property type="component" value="Chromosome"/>
</dbReference>
<organism evidence="1 2">
    <name type="scientific">Streptomyces solicathayae</name>
    <dbReference type="NCBI Taxonomy" id="3081768"/>
    <lineage>
        <taxon>Bacteria</taxon>
        <taxon>Bacillati</taxon>
        <taxon>Actinomycetota</taxon>
        <taxon>Actinomycetes</taxon>
        <taxon>Kitasatosporales</taxon>
        <taxon>Streptomycetaceae</taxon>
        <taxon>Streptomyces</taxon>
    </lineage>
</organism>
<accession>A0ABZ0LK79</accession>